<keyword evidence="3" id="KW-1185">Reference proteome</keyword>
<protein>
    <submittedName>
        <fullName evidence="2">MaoC family dehydratase</fullName>
    </submittedName>
</protein>
<dbReference type="AlphaFoldDB" id="A0A7W2FDV7"/>
<dbReference type="CDD" id="cd03441">
    <property type="entry name" value="R_hydratase_like"/>
    <property type="match status" value="1"/>
</dbReference>
<organism evidence="2 3">
    <name type="scientific">Rugamonas apoptosis</name>
    <dbReference type="NCBI Taxonomy" id="2758570"/>
    <lineage>
        <taxon>Bacteria</taxon>
        <taxon>Pseudomonadati</taxon>
        <taxon>Pseudomonadota</taxon>
        <taxon>Betaproteobacteria</taxon>
        <taxon>Burkholderiales</taxon>
        <taxon>Oxalobacteraceae</taxon>
        <taxon>Telluria group</taxon>
        <taxon>Rugamonas</taxon>
    </lineage>
</organism>
<dbReference type="GO" id="GO:0006633">
    <property type="term" value="P:fatty acid biosynthetic process"/>
    <property type="evidence" value="ECO:0007669"/>
    <property type="project" value="TreeGrafter"/>
</dbReference>
<reference evidence="2 3" key="1">
    <citation type="submission" date="2020-07" db="EMBL/GenBank/DDBJ databases">
        <title>Novel species isolated from subtropical streams in China.</title>
        <authorList>
            <person name="Lu H."/>
        </authorList>
    </citation>
    <scope>NUCLEOTIDE SEQUENCE [LARGE SCALE GENOMIC DNA]</scope>
    <source>
        <strain evidence="2 3">LX47W</strain>
    </source>
</reference>
<dbReference type="SUPFAM" id="SSF54637">
    <property type="entry name" value="Thioesterase/thiol ester dehydrase-isomerase"/>
    <property type="match status" value="1"/>
</dbReference>
<proteinExistence type="predicted"/>
<dbReference type="PANTHER" id="PTHR43437:SF3">
    <property type="entry name" value="HYDROXYACYL-THIOESTER DEHYDRATASE TYPE 2, MITOCHONDRIAL"/>
    <property type="match status" value="1"/>
</dbReference>
<dbReference type="EMBL" id="JACEZU010000013">
    <property type="protein sequence ID" value="MBA5689932.1"/>
    <property type="molecule type" value="Genomic_DNA"/>
</dbReference>
<accession>A0A7W2FDV7</accession>
<dbReference type="InterPro" id="IPR050965">
    <property type="entry name" value="UPF0336/Enoyl-CoA_hydratase"/>
</dbReference>
<dbReference type="InterPro" id="IPR002539">
    <property type="entry name" value="MaoC-like_dom"/>
</dbReference>
<gene>
    <name evidence="2" type="ORF">H3H39_23045</name>
</gene>
<name>A0A7W2FDV7_9BURK</name>
<comment type="caution">
    <text evidence="2">The sequence shown here is derived from an EMBL/GenBank/DDBJ whole genome shotgun (WGS) entry which is preliminary data.</text>
</comment>
<dbReference type="GO" id="GO:0019171">
    <property type="term" value="F:(3R)-hydroxyacyl-[acyl-carrier-protein] dehydratase activity"/>
    <property type="evidence" value="ECO:0007669"/>
    <property type="project" value="TreeGrafter"/>
</dbReference>
<sequence length="157" mass="17078">MTGLVIVGERFSKRHQFNELEARAFAIAAGDTNPLHHDKAIAERSRYGRLIVSGTHTTALLLGLAASHFARNYPVVGRSFTVDFRRPVFMGTQTRIEWEVVAVSMTRGAVQTVALRGGVYDEQGEPCVQATGTVRLGVQLEAPPGALGLRHEGERPA</sequence>
<dbReference type="InterPro" id="IPR029069">
    <property type="entry name" value="HotDog_dom_sf"/>
</dbReference>
<dbReference type="Proteomes" id="UP000573499">
    <property type="component" value="Unassembled WGS sequence"/>
</dbReference>
<dbReference type="RefSeq" id="WP_182156728.1">
    <property type="nucleotide sequence ID" value="NZ_JACEZU010000013.1"/>
</dbReference>
<dbReference type="PANTHER" id="PTHR43437">
    <property type="entry name" value="HYDROXYACYL-THIOESTER DEHYDRATASE TYPE 2, MITOCHONDRIAL-RELATED"/>
    <property type="match status" value="1"/>
</dbReference>
<dbReference type="Pfam" id="PF01575">
    <property type="entry name" value="MaoC_dehydratas"/>
    <property type="match status" value="1"/>
</dbReference>
<evidence type="ECO:0000313" key="3">
    <source>
        <dbReference type="Proteomes" id="UP000573499"/>
    </source>
</evidence>
<dbReference type="Gene3D" id="3.10.129.10">
    <property type="entry name" value="Hotdog Thioesterase"/>
    <property type="match status" value="1"/>
</dbReference>
<evidence type="ECO:0000259" key="1">
    <source>
        <dbReference type="Pfam" id="PF01575"/>
    </source>
</evidence>
<feature type="domain" description="MaoC-like" evidence="1">
    <location>
        <begin position="11"/>
        <end position="107"/>
    </location>
</feature>
<evidence type="ECO:0000313" key="2">
    <source>
        <dbReference type="EMBL" id="MBA5689932.1"/>
    </source>
</evidence>